<dbReference type="EMBL" id="VYRZ01000003">
    <property type="protein sequence ID" value="KAA9085344.1"/>
    <property type="molecule type" value="Genomic_DNA"/>
</dbReference>
<proteinExistence type="predicted"/>
<accession>A0A5J5ISL1</accession>
<dbReference type="AlphaFoldDB" id="A0A5J5ISL1"/>
<protein>
    <recommendedName>
        <fullName evidence="3">4'-phosphopantetheinyl transferase superfamily protein</fullName>
    </recommendedName>
</protein>
<dbReference type="OrthoDB" id="190168at2"/>
<reference evidence="2" key="1">
    <citation type="submission" date="2019-09" db="EMBL/GenBank/DDBJ databases">
        <title>Mumia zhuanghuii sp. nov. isolated from the intestinal contents of plateau pika (Ochotona curzoniae) in the Qinghai-Tibet plateau of China.</title>
        <authorList>
            <person name="Tian Z."/>
        </authorList>
    </citation>
    <scope>NUCLEOTIDE SEQUENCE [LARGE SCALE GENOMIC DNA]</scope>
    <source>
        <strain evidence="2">DSM 25564</strain>
    </source>
</reference>
<organism evidence="1 2">
    <name type="scientific">Microbacterium radiodurans</name>
    <dbReference type="NCBI Taxonomy" id="661398"/>
    <lineage>
        <taxon>Bacteria</taxon>
        <taxon>Bacillati</taxon>
        <taxon>Actinomycetota</taxon>
        <taxon>Actinomycetes</taxon>
        <taxon>Micrococcales</taxon>
        <taxon>Microbacteriaceae</taxon>
        <taxon>Microbacterium</taxon>
    </lineage>
</organism>
<gene>
    <name evidence="1" type="ORF">F6B42_12810</name>
</gene>
<keyword evidence="2" id="KW-1185">Reference proteome</keyword>
<evidence type="ECO:0008006" key="3">
    <source>
        <dbReference type="Google" id="ProtNLM"/>
    </source>
</evidence>
<comment type="caution">
    <text evidence="1">The sequence shown here is derived from an EMBL/GenBank/DDBJ whole genome shotgun (WGS) entry which is preliminary data.</text>
</comment>
<dbReference type="RefSeq" id="WP_150420066.1">
    <property type="nucleotide sequence ID" value="NZ_VYRZ01000003.1"/>
</dbReference>
<sequence>MLSADPDAMRSSDARDWCRLILEPEPQEPQRSDRRIAVDVGWRRTGGDRRIAADEALRASLSRQGADAAGIRFSRVCGWCGGDHGAVRAAGWPGAVSVTYAAGWAIVATTADLEGGAAGRAGGGSGFGAGFAIDAAPANLDAAAVRRIRDALHDDRADTTTWTRVEAALKADGRGLRVDPATVRLSTRGGCVFAEVPAPAASTGPAAGSGPAPRRYAVHPLPGPADVVVSVAVAAPEAPARRATG</sequence>
<dbReference type="Proteomes" id="UP000327039">
    <property type="component" value="Unassembled WGS sequence"/>
</dbReference>
<evidence type="ECO:0000313" key="2">
    <source>
        <dbReference type="Proteomes" id="UP000327039"/>
    </source>
</evidence>
<name>A0A5J5ISL1_9MICO</name>
<evidence type="ECO:0000313" key="1">
    <source>
        <dbReference type="EMBL" id="KAA9085344.1"/>
    </source>
</evidence>